<dbReference type="PROSITE" id="PS01117">
    <property type="entry name" value="HTH_MARR_1"/>
    <property type="match status" value="1"/>
</dbReference>
<keyword evidence="3" id="KW-0804">Transcription</keyword>
<dbReference type="InterPro" id="IPR023187">
    <property type="entry name" value="Tscrpt_reg_MarR-type_CS"/>
</dbReference>
<evidence type="ECO:0000256" key="3">
    <source>
        <dbReference type="ARBA" id="ARBA00023163"/>
    </source>
</evidence>
<dbReference type="PANTHER" id="PTHR42756">
    <property type="entry name" value="TRANSCRIPTIONAL REGULATOR, MARR"/>
    <property type="match status" value="1"/>
</dbReference>
<accession>A0AAE3YL74</accession>
<sequence>MKRGSMRDSVDRHVETWARELPWMDPVQEAIAVRISILARHLARGRRDALTAGGLRQWEFKVLLTLRRLGPPYSTSPSHLADLLGLTRGALSARLRPLEEAGLLTRATDPADRRRVHVRLTDAGSAAFDRHASAESRTESGLLAALTPEQRHELAGLLRTLVQAAESAGPAS</sequence>
<dbReference type="PROSITE" id="PS50995">
    <property type="entry name" value="HTH_MARR_2"/>
    <property type="match status" value="1"/>
</dbReference>
<dbReference type="GO" id="GO:0003677">
    <property type="term" value="F:DNA binding"/>
    <property type="evidence" value="ECO:0007669"/>
    <property type="project" value="UniProtKB-KW"/>
</dbReference>
<dbReference type="GO" id="GO:0003700">
    <property type="term" value="F:DNA-binding transcription factor activity"/>
    <property type="evidence" value="ECO:0007669"/>
    <property type="project" value="InterPro"/>
</dbReference>
<comment type="caution">
    <text evidence="5">The sequence shown here is derived from an EMBL/GenBank/DDBJ whole genome shotgun (WGS) entry which is preliminary data.</text>
</comment>
<dbReference type="InterPro" id="IPR011991">
    <property type="entry name" value="ArsR-like_HTH"/>
</dbReference>
<evidence type="ECO:0000313" key="6">
    <source>
        <dbReference type="Proteomes" id="UP001183643"/>
    </source>
</evidence>
<dbReference type="PRINTS" id="PR00598">
    <property type="entry name" value="HTHMARR"/>
</dbReference>
<dbReference type="Pfam" id="PF12802">
    <property type="entry name" value="MarR_2"/>
    <property type="match status" value="1"/>
</dbReference>
<dbReference type="InterPro" id="IPR000835">
    <property type="entry name" value="HTH_MarR-typ"/>
</dbReference>
<feature type="domain" description="HTH marR-type" evidence="4">
    <location>
        <begin position="28"/>
        <end position="163"/>
    </location>
</feature>
<keyword evidence="2 5" id="KW-0238">DNA-binding</keyword>
<organism evidence="5 6">
    <name type="scientific">Catenuloplanes atrovinosus</name>
    <dbReference type="NCBI Taxonomy" id="137266"/>
    <lineage>
        <taxon>Bacteria</taxon>
        <taxon>Bacillati</taxon>
        <taxon>Actinomycetota</taxon>
        <taxon>Actinomycetes</taxon>
        <taxon>Micromonosporales</taxon>
        <taxon>Micromonosporaceae</taxon>
        <taxon>Catenuloplanes</taxon>
    </lineage>
</organism>
<protein>
    <submittedName>
        <fullName evidence="5">DNA-binding MarR family transcriptional regulator</fullName>
    </submittedName>
</protein>
<keyword evidence="1" id="KW-0805">Transcription regulation</keyword>
<gene>
    <name evidence="5" type="ORF">J2S41_000654</name>
</gene>
<evidence type="ECO:0000259" key="4">
    <source>
        <dbReference type="PROSITE" id="PS50995"/>
    </source>
</evidence>
<reference evidence="5" key="1">
    <citation type="submission" date="2023-07" db="EMBL/GenBank/DDBJ databases">
        <title>Sequencing the genomes of 1000 actinobacteria strains.</title>
        <authorList>
            <person name="Klenk H.-P."/>
        </authorList>
    </citation>
    <scope>NUCLEOTIDE SEQUENCE</scope>
    <source>
        <strain evidence="5">DSM 44707</strain>
    </source>
</reference>
<dbReference type="SUPFAM" id="SSF46785">
    <property type="entry name" value="Winged helix' DNA-binding domain"/>
    <property type="match status" value="1"/>
</dbReference>
<dbReference type="InterPro" id="IPR036388">
    <property type="entry name" value="WH-like_DNA-bd_sf"/>
</dbReference>
<proteinExistence type="predicted"/>
<dbReference type="InterPro" id="IPR036390">
    <property type="entry name" value="WH_DNA-bd_sf"/>
</dbReference>
<dbReference type="AlphaFoldDB" id="A0AAE3YL74"/>
<evidence type="ECO:0000313" key="5">
    <source>
        <dbReference type="EMBL" id="MDR7273876.1"/>
    </source>
</evidence>
<dbReference type="Gene3D" id="1.10.10.10">
    <property type="entry name" value="Winged helix-like DNA-binding domain superfamily/Winged helix DNA-binding domain"/>
    <property type="match status" value="1"/>
</dbReference>
<evidence type="ECO:0000256" key="2">
    <source>
        <dbReference type="ARBA" id="ARBA00023125"/>
    </source>
</evidence>
<keyword evidence="6" id="KW-1185">Reference proteome</keyword>
<dbReference type="CDD" id="cd00090">
    <property type="entry name" value="HTH_ARSR"/>
    <property type="match status" value="1"/>
</dbReference>
<dbReference type="EMBL" id="JAVDYB010000001">
    <property type="protein sequence ID" value="MDR7273876.1"/>
    <property type="molecule type" value="Genomic_DNA"/>
</dbReference>
<dbReference type="SMART" id="SM00347">
    <property type="entry name" value="HTH_MARR"/>
    <property type="match status" value="1"/>
</dbReference>
<name>A0AAE3YL74_9ACTN</name>
<dbReference type="RefSeq" id="WP_310362869.1">
    <property type="nucleotide sequence ID" value="NZ_JAVDYB010000001.1"/>
</dbReference>
<dbReference type="PANTHER" id="PTHR42756:SF1">
    <property type="entry name" value="TRANSCRIPTIONAL REPRESSOR OF EMRAB OPERON"/>
    <property type="match status" value="1"/>
</dbReference>
<evidence type="ECO:0000256" key="1">
    <source>
        <dbReference type="ARBA" id="ARBA00023015"/>
    </source>
</evidence>
<dbReference type="Proteomes" id="UP001183643">
    <property type="component" value="Unassembled WGS sequence"/>
</dbReference>